<feature type="domain" description="DNA-directed RNA polymerase RBP11-like dimerisation" evidence="6">
    <location>
        <begin position="30"/>
        <end position="102"/>
    </location>
</feature>
<proteinExistence type="inferred from homology"/>
<dbReference type="Proteomes" id="UP001050691">
    <property type="component" value="Unassembled WGS sequence"/>
</dbReference>
<evidence type="ECO:0000256" key="5">
    <source>
        <dbReference type="ARBA" id="ARBA00025751"/>
    </source>
</evidence>
<evidence type="ECO:0000313" key="7">
    <source>
        <dbReference type="EMBL" id="GJJ15072.1"/>
    </source>
</evidence>
<comment type="similarity">
    <text evidence="5">Belongs to the archaeal Rpo11/eukaryotic RPB11/RPC19 RNA polymerase subunit family.</text>
</comment>
<evidence type="ECO:0000256" key="2">
    <source>
        <dbReference type="ARBA" id="ARBA00022478"/>
    </source>
</evidence>
<dbReference type="GO" id="GO:0003899">
    <property type="term" value="F:DNA-directed RNA polymerase activity"/>
    <property type="evidence" value="ECO:0007669"/>
    <property type="project" value="InterPro"/>
</dbReference>
<dbReference type="GO" id="GO:0005665">
    <property type="term" value="C:RNA polymerase II, core complex"/>
    <property type="evidence" value="ECO:0007669"/>
    <property type="project" value="InterPro"/>
</dbReference>
<gene>
    <name evidence="7" type="ORF">Clacol_009347</name>
</gene>
<comment type="caution">
    <text evidence="7">The sequence shown here is derived from an EMBL/GenBank/DDBJ whole genome shotgun (WGS) entry which is preliminary data.</text>
</comment>
<dbReference type="InterPro" id="IPR022905">
    <property type="entry name" value="Rpo11-like"/>
</dbReference>
<dbReference type="PANTHER" id="PTHR13946">
    <property type="entry name" value="DNA-DIRECTED RNA POLYMERASE I,II,III"/>
    <property type="match status" value="1"/>
</dbReference>
<dbReference type="InterPro" id="IPR009025">
    <property type="entry name" value="RBP11-like_dimer"/>
</dbReference>
<sequence length="148" mass="16281">MNAPNRHELFVLDDGEKGVEVIEDTKIPNAATFKIIKQDHTLGNMLRSQLLAMPSILFAGYKVPHPLEPYFILKIQTDGSITPTEALEQAGNALLKLISDLQAKFKAEFAYKDVEGVDGVAEDPYGALPSNMTTSAWGSSTRFYADYS</sequence>
<evidence type="ECO:0000259" key="6">
    <source>
        <dbReference type="Pfam" id="PF13656"/>
    </source>
</evidence>
<dbReference type="Gene3D" id="3.30.1360.10">
    <property type="entry name" value="RNA polymerase, RBP11-like subunit"/>
    <property type="match status" value="1"/>
</dbReference>
<keyword evidence="3" id="KW-0804">Transcription</keyword>
<dbReference type="HAMAP" id="MF_00261">
    <property type="entry name" value="RNApol_arch_Rpo11"/>
    <property type="match status" value="1"/>
</dbReference>
<dbReference type="AlphaFoldDB" id="A0AAV5AMW3"/>
<dbReference type="GO" id="GO:0006366">
    <property type="term" value="P:transcription by RNA polymerase II"/>
    <property type="evidence" value="ECO:0007669"/>
    <property type="project" value="InterPro"/>
</dbReference>
<dbReference type="Pfam" id="PF13656">
    <property type="entry name" value="RNA_pol_L_2"/>
    <property type="match status" value="1"/>
</dbReference>
<protein>
    <recommendedName>
        <fullName evidence="6">DNA-directed RNA polymerase RBP11-like dimerisation domain-containing protein</fullName>
    </recommendedName>
</protein>
<accession>A0AAV5AMW3</accession>
<name>A0AAV5AMW3_9AGAM</name>
<evidence type="ECO:0000256" key="3">
    <source>
        <dbReference type="ARBA" id="ARBA00023163"/>
    </source>
</evidence>
<evidence type="ECO:0000256" key="1">
    <source>
        <dbReference type="ARBA" id="ARBA00004123"/>
    </source>
</evidence>
<keyword evidence="8" id="KW-1185">Reference proteome</keyword>
<comment type="subcellular location">
    <subcellularLocation>
        <location evidence="1">Nucleus</location>
    </subcellularLocation>
</comment>
<keyword evidence="2" id="KW-0240">DNA-directed RNA polymerase</keyword>
<dbReference type="PANTHER" id="PTHR13946:SF16">
    <property type="entry name" value="DNA-DIRECTED RNA POLYMERASE II SUBUNIT RPB11"/>
    <property type="match status" value="1"/>
</dbReference>
<dbReference type="GO" id="GO:0046983">
    <property type="term" value="F:protein dimerization activity"/>
    <property type="evidence" value="ECO:0007669"/>
    <property type="project" value="InterPro"/>
</dbReference>
<dbReference type="EMBL" id="BPWL01000010">
    <property type="protein sequence ID" value="GJJ15072.1"/>
    <property type="molecule type" value="Genomic_DNA"/>
</dbReference>
<dbReference type="InterPro" id="IPR037685">
    <property type="entry name" value="RBP11"/>
</dbReference>
<dbReference type="InterPro" id="IPR036603">
    <property type="entry name" value="RBP11-like"/>
</dbReference>
<evidence type="ECO:0000313" key="8">
    <source>
        <dbReference type="Proteomes" id="UP001050691"/>
    </source>
</evidence>
<keyword evidence="4" id="KW-0539">Nucleus</keyword>
<organism evidence="7 8">
    <name type="scientific">Clathrus columnatus</name>
    <dbReference type="NCBI Taxonomy" id="1419009"/>
    <lineage>
        <taxon>Eukaryota</taxon>
        <taxon>Fungi</taxon>
        <taxon>Dikarya</taxon>
        <taxon>Basidiomycota</taxon>
        <taxon>Agaricomycotina</taxon>
        <taxon>Agaricomycetes</taxon>
        <taxon>Phallomycetidae</taxon>
        <taxon>Phallales</taxon>
        <taxon>Clathraceae</taxon>
        <taxon>Clathrus</taxon>
    </lineage>
</organism>
<dbReference type="CDD" id="cd06926">
    <property type="entry name" value="RNAP_II_RPB11"/>
    <property type="match status" value="1"/>
</dbReference>
<dbReference type="SUPFAM" id="SSF55257">
    <property type="entry name" value="RBP11-like subunits of RNA polymerase"/>
    <property type="match status" value="1"/>
</dbReference>
<reference evidence="7" key="1">
    <citation type="submission" date="2021-10" db="EMBL/GenBank/DDBJ databases">
        <title>De novo Genome Assembly of Clathrus columnatus (Basidiomycota, Fungi) Using Illumina and Nanopore Sequence Data.</title>
        <authorList>
            <person name="Ogiso-Tanaka E."/>
            <person name="Itagaki H."/>
            <person name="Hosoya T."/>
            <person name="Hosaka K."/>
        </authorList>
    </citation>
    <scope>NUCLEOTIDE SEQUENCE</scope>
    <source>
        <strain evidence="7">MO-923</strain>
    </source>
</reference>
<evidence type="ECO:0000256" key="4">
    <source>
        <dbReference type="ARBA" id="ARBA00023242"/>
    </source>
</evidence>